<dbReference type="InterPro" id="IPR044933">
    <property type="entry name" value="DIA_GBD_sf"/>
</dbReference>
<dbReference type="SMART" id="SM01139">
    <property type="entry name" value="Drf_FH3"/>
    <property type="match status" value="1"/>
</dbReference>
<dbReference type="EMBL" id="MU827306">
    <property type="protein sequence ID" value="KAJ7363345.1"/>
    <property type="molecule type" value="Genomic_DNA"/>
</dbReference>
<accession>A0A9W9YQS4</accession>
<dbReference type="InterPro" id="IPR014768">
    <property type="entry name" value="GBD/FH3_dom"/>
</dbReference>
<dbReference type="InterPro" id="IPR010473">
    <property type="entry name" value="GTPase-bd"/>
</dbReference>
<dbReference type="InterPro" id="IPR051412">
    <property type="entry name" value="Formin_Homology_Diaphanous_sf"/>
</dbReference>
<reference evidence="5" key="1">
    <citation type="submission" date="2023-01" db="EMBL/GenBank/DDBJ databases">
        <title>Genome assembly of the deep-sea coral Lophelia pertusa.</title>
        <authorList>
            <person name="Herrera S."/>
            <person name="Cordes E."/>
        </authorList>
    </citation>
    <scope>NUCLEOTIDE SEQUENCE</scope>
    <source>
        <strain evidence="5">USNM1676648</strain>
        <tissue evidence="5">Polyp</tissue>
    </source>
</reference>
<dbReference type="AlphaFoldDB" id="A0A9W9YQS4"/>
<organism evidence="5 6">
    <name type="scientific">Desmophyllum pertusum</name>
    <dbReference type="NCBI Taxonomy" id="174260"/>
    <lineage>
        <taxon>Eukaryota</taxon>
        <taxon>Metazoa</taxon>
        <taxon>Cnidaria</taxon>
        <taxon>Anthozoa</taxon>
        <taxon>Hexacorallia</taxon>
        <taxon>Scleractinia</taxon>
        <taxon>Caryophylliina</taxon>
        <taxon>Caryophylliidae</taxon>
        <taxon>Desmophyllum</taxon>
    </lineage>
</organism>
<evidence type="ECO:0000313" key="5">
    <source>
        <dbReference type="EMBL" id="KAJ7363345.1"/>
    </source>
</evidence>
<evidence type="ECO:0000259" key="4">
    <source>
        <dbReference type="PROSITE" id="PS51232"/>
    </source>
</evidence>
<proteinExistence type="inferred from homology"/>
<dbReference type="GO" id="GO:0005884">
    <property type="term" value="C:actin filament"/>
    <property type="evidence" value="ECO:0007669"/>
    <property type="project" value="TreeGrafter"/>
</dbReference>
<comment type="similarity">
    <text evidence="1">Belongs to the formin homology family. Diaphanous subfamily.</text>
</comment>
<feature type="region of interest" description="Disordered" evidence="3">
    <location>
        <begin position="1"/>
        <end position="46"/>
    </location>
</feature>
<dbReference type="PROSITE" id="PS51232">
    <property type="entry name" value="GBD_FH3"/>
    <property type="match status" value="1"/>
</dbReference>
<dbReference type="InterPro" id="IPR011989">
    <property type="entry name" value="ARM-like"/>
</dbReference>
<dbReference type="Gene3D" id="1.10.20.40">
    <property type="entry name" value="Formin, diaphanous GTPase-binding domain"/>
    <property type="match status" value="1"/>
</dbReference>
<dbReference type="PANTHER" id="PTHR45691">
    <property type="entry name" value="PROTEIN DIAPHANOUS"/>
    <property type="match status" value="1"/>
</dbReference>
<feature type="domain" description="GBD/FH3" evidence="4">
    <location>
        <begin position="63"/>
        <end position="361"/>
    </location>
</feature>
<dbReference type="GO" id="GO:0030041">
    <property type="term" value="P:actin filament polymerization"/>
    <property type="evidence" value="ECO:0007669"/>
    <property type="project" value="TreeGrafter"/>
</dbReference>
<evidence type="ECO:0000256" key="1">
    <source>
        <dbReference type="ARBA" id="ARBA00008214"/>
    </source>
</evidence>
<dbReference type="InterPro" id="IPR010472">
    <property type="entry name" value="FH3_dom"/>
</dbReference>
<dbReference type="InterPro" id="IPR016024">
    <property type="entry name" value="ARM-type_fold"/>
</dbReference>
<evidence type="ECO:0000313" key="6">
    <source>
        <dbReference type="Proteomes" id="UP001163046"/>
    </source>
</evidence>
<dbReference type="SMART" id="SM01140">
    <property type="entry name" value="Drf_GBD"/>
    <property type="match status" value="1"/>
</dbReference>
<dbReference type="GO" id="GO:0003779">
    <property type="term" value="F:actin binding"/>
    <property type="evidence" value="ECO:0007669"/>
    <property type="project" value="InterPro"/>
</dbReference>
<dbReference type="GO" id="GO:0031267">
    <property type="term" value="F:small GTPase binding"/>
    <property type="evidence" value="ECO:0007669"/>
    <property type="project" value="InterPro"/>
</dbReference>
<protein>
    <submittedName>
        <fullName evidence="5">Protein diaphanous 1</fullName>
    </submittedName>
</protein>
<dbReference type="SUPFAM" id="SSF48371">
    <property type="entry name" value="ARM repeat"/>
    <property type="match status" value="1"/>
</dbReference>
<dbReference type="OrthoDB" id="1104827at2759"/>
<evidence type="ECO:0000256" key="3">
    <source>
        <dbReference type="SAM" id="MobiDB-lite"/>
    </source>
</evidence>
<dbReference type="Proteomes" id="UP001163046">
    <property type="component" value="Unassembled WGS sequence"/>
</dbReference>
<evidence type="ECO:0000256" key="2">
    <source>
        <dbReference type="ARBA" id="ARBA00023054"/>
    </source>
</evidence>
<comment type="caution">
    <text evidence="5">The sequence shown here is derived from an EMBL/GenBank/DDBJ whole genome shotgun (WGS) entry which is preliminary data.</text>
</comment>
<sequence>MGDKLNPAAKESGGILNRITSMRKQTKKSKDKDVNGHKAKERLRSTQEEPLFDQDMEDEIERIKHLPPEDFNKMFEKMLEDMNLSEHLRKPIRERDMGTKVDMLCSFKRRQIASQKTSHAGLTSPDDYVRELRRADVSAEHLLKSLQSVRVSLTGRPLSWIQEFGEEGLQCLIKHLRDSCSKRGDTDKRIQHECVRCLKAFMNNKYGLNMMLKSEDGLTLLARSMDPNYASMMADVVKLVAAVCLVNHNKALEAITVCGELEERGRFSKIVDALHDDHTNLKVACVQLVNSLVSTPDDLDFRLHLRNEFVREGLNDPLLDLRELENDDLNVQLDIFEEHRDDDSAEFQQRFTDIKINFEYP</sequence>
<dbReference type="PANTHER" id="PTHR45691:SF6">
    <property type="entry name" value="PROTEIN DIAPHANOUS"/>
    <property type="match status" value="1"/>
</dbReference>
<gene>
    <name evidence="5" type="primary">DIAPH1_1</name>
    <name evidence="5" type="ORF">OS493_011633</name>
</gene>
<dbReference type="Pfam" id="PF06367">
    <property type="entry name" value="Drf_FH3"/>
    <property type="match status" value="1"/>
</dbReference>
<feature type="compositionally biased region" description="Basic and acidic residues" evidence="3">
    <location>
        <begin position="28"/>
        <end position="46"/>
    </location>
</feature>
<dbReference type="Gene3D" id="1.25.10.10">
    <property type="entry name" value="Leucine-rich Repeat Variant"/>
    <property type="match status" value="1"/>
</dbReference>
<dbReference type="Pfam" id="PF06371">
    <property type="entry name" value="Drf_GBD"/>
    <property type="match status" value="1"/>
</dbReference>
<keyword evidence="2" id="KW-0175">Coiled coil</keyword>
<name>A0A9W9YQS4_9CNID</name>
<keyword evidence="6" id="KW-1185">Reference proteome</keyword>